<dbReference type="Pfam" id="PF01370">
    <property type="entry name" value="Epimerase"/>
    <property type="match status" value="1"/>
</dbReference>
<evidence type="ECO:0000259" key="1">
    <source>
        <dbReference type="Pfam" id="PF01370"/>
    </source>
</evidence>
<comment type="caution">
    <text evidence="2">The sequence shown here is derived from an EMBL/GenBank/DDBJ whole genome shotgun (WGS) entry which is preliminary data.</text>
</comment>
<accession>A0ABR7C2T9</accession>
<keyword evidence="3" id="KW-1185">Reference proteome</keyword>
<dbReference type="InterPro" id="IPR036291">
    <property type="entry name" value="NAD(P)-bd_dom_sf"/>
</dbReference>
<dbReference type="SUPFAM" id="SSF51735">
    <property type="entry name" value="NAD(P)-binding Rossmann-fold domains"/>
    <property type="match status" value="1"/>
</dbReference>
<protein>
    <submittedName>
        <fullName evidence="2">NAD-dependent epimerase/dehydratase family protein</fullName>
    </submittedName>
</protein>
<sequence length="330" mass="37058">MNIFITGIHGFVGSNLVIALKEHHSLYGLDIVAPEKEGVIKTFFWKDIEPVAFPMRNLPKFDAIIHLAGKAHDTKKQSVAQVYFDINTGLTQKIFDFFLESSAKKFIFFSSVKAAADSVVGDILTEDVIPAPIGSYGESKIAAENYILDKLKNKNERLELGDDRKRVYILRPCMIHGPGNKGNLNLLYNVVRKGIPWPLGVFENRRSFTSIDNLCYVVEGLLTKEVASGIYHMGDDEALSTNELIALMCRALERKPHIWKINRGLMEFCARLGTLLHLPLNAERLRKLTENYVVSNAKIKAALGIDRMPVRAEEGIVRTIKSFSNIKVNN</sequence>
<evidence type="ECO:0000313" key="2">
    <source>
        <dbReference type="EMBL" id="MBC5591925.1"/>
    </source>
</evidence>
<dbReference type="InterPro" id="IPR001509">
    <property type="entry name" value="Epimerase_deHydtase"/>
</dbReference>
<dbReference type="Gene3D" id="3.40.50.720">
    <property type="entry name" value="NAD(P)-binding Rossmann-like Domain"/>
    <property type="match status" value="1"/>
</dbReference>
<reference evidence="2 3" key="1">
    <citation type="submission" date="2020-08" db="EMBL/GenBank/DDBJ databases">
        <title>Genome public.</title>
        <authorList>
            <person name="Liu C."/>
            <person name="Sun Q."/>
        </authorList>
    </citation>
    <scope>NUCLEOTIDE SEQUENCE [LARGE SCALE GENOMIC DNA]</scope>
    <source>
        <strain evidence="2 3">NSJ-21</strain>
    </source>
</reference>
<dbReference type="InterPro" id="IPR050177">
    <property type="entry name" value="Lipid_A_modif_metabolic_enz"/>
</dbReference>
<gene>
    <name evidence="2" type="ORF">H8S53_11880</name>
</gene>
<evidence type="ECO:0000313" key="3">
    <source>
        <dbReference type="Proteomes" id="UP000600230"/>
    </source>
</evidence>
<dbReference type="PANTHER" id="PTHR43245">
    <property type="entry name" value="BIFUNCTIONAL POLYMYXIN RESISTANCE PROTEIN ARNA"/>
    <property type="match status" value="1"/>
</dbReference>
<dbReference type="EMBL" id="JACOOG010000001">
    <property type="protein sequence ID" value="MBC5591925.1"/>
    <property type="molecule type" value="Genomic_DNA"/>
</dbReference>
<dbReference type="RefSeq" id="WP_186905841.1">
    <property type="nucleotide sequence ID" value="NZ_JACOOG010000001.1"/>
</dbReference>
<name>A0ABR7C2T9_9BACE</name>
<proteinExistence type="predicted"/>
<feature type="domain" description="NAD-dependent epimerase/dehydratase" evidence="1">
    <location>
        <begin position="3"/>
        <end position="231"/>
    </location>
</feature>
<dbReference type="Proteomes" id="UP000600230">
    <property type="component" value="Unassembled WGS sequence"/>
</dbReference>
<dbReference type="PANTHER" id="PTHR43245:SF58">
    <property type="entry name" value="BLL5923 PROTEIN"/>
    <property type="match status" value="1"/>
</dbReference>
<organism evidence="2 3">
    <name type="scientific">Bacteroides parvus</name>
    <dbReference type="NCBI Taxonomy" id="2763025"/>
    <lineage>
        <taxon>Bacteria</taxon>
        <taxon>Pseudomonadati</taxon>
        <taxon>Bacteroidota</taxon>
        <taxon>Bacteroidia</taxon>
        <taxon>Bacteroidales</taxon>
        <taxon>Bacteroidaceae</taxon>
        <taxon>Bacteroides</taxon>
    </lineage>
</organism>